<proteinExistence type="predicted"/>
<name>A0AC60NT93_IXOPE</name>
<keyword evidence="2" id="KW-1185">Reference proteome</keyword>
<reference evidence="1 2" key="1">
    <citation type="journal article" date="2020" name="Cell">
        <title>Large-Scale Comparative Analyses of Tick Genomes Elucidate Their Genetic Diversity and Vector Capacities.</title>
        <authorList>
            <consortium name="Tick Genome and Microbiome Consortium (TIGMIC)"/>
            <person name="Jia N."/>
            <person name="Wang J."/>
            <person name="Shi W."/>
            <person name="Du L."/>
            <person name="Sun Y."/>
            <person name="Zhan W."/>
            <person name="Jiang J.F."/>
            <person name="Wang Q."/>
            <person name="Zhang B."/>
            <person name="Ji P."/>
            <person name="Bell-Sakyi L."/>
            <person name="Cui X.M."/>
            <person name="Yuan T.T."/>
            <person name="Jiang B.G."/>
            <person name="Yang W.F."/>
            <person name="Lam T.T."/>
            <person name="Chang Q.C."/>
            <person name="Ding S.J."/>
            <person name="Wang X.J."/>
            <person name="Zhu J.G."/>
            <person name="Ruan X.D."/>
            <person name="Zhao L."/>
            <person name="Wei J.T."/>
            <person name="Ye R.Z."/>
            <person name="Que T.C."/>
            <person name="Du C.H."/>
            <person name="Zhou Y.H."/>
            <person name="Cheng J.X."/>
            <person name="Dai P.F."/>
            <person name="Guo W.B."/>
            <person name="Han X.H."/>
            <person name="Huang E.J."/>
            <person name="Li L.F."/>
            <person name="Wei W."/>
            <person name="Gao Y.C."/>
            <person name="Liu J.Z."/>
            <person name="Shao H.Z."/>
            <person name="Wang X."/>
            <person name="Wang C.C."/>
            <person name="Yang T.C."/>
            <person name="Huo Q.B."/>
            <person name="Li W."/>
            <person name="Chen H.Y."/>
            <person name="Chen S.E."/>
            <person name="Zhou L.G."/>
            <person name="Ni X.B."/>
            <person name="Tian J.H."/>
            <person name="Sheng Y."/>
            <person name="Liu T."/>
            <person name="Pan Y.S."/>
            <person name="Xia L.Y."/>
            <person name="Li J."/>
            <person name="Zhao F."/>
            <person name="Cao W.C."/>
        </authorList>
    </citation>
    <scope>NUCLEOTIDE SEQUENCE [LARGE SCALE GENOMIC DNA]</scope>
    <source>
        <strain evidence="1">Iper-2018</strain>
    </source>
</reference>
<dbReference type="EMBL" id="JABSTQ010011537">
    <property type="protein sequence ID" value="KAG0410294.1"/>
    <property type="molecule type" value="Genomic_DNA"/>
</dbReference>
<evidence type="ECO:0000313" key="2">
    <source>
        <dbReference type="Proteomes" id="UP000805193"/>
    </source>
</evidence>
<comment type="caution">
    <text evidence="1">The sequence shown here is derived from an EMBL/GenBank/DDBJ whole genome shotgun (WGS) entry which is preliminary data.</text>
</comment>
<gene>
    <name evidence="1" type="ORF">HPB47_012590</name>
</gene>
<evidence type="ECO:0000313" key="1">
    <source>
        <dbReference type="EMBL" id="KAG0410294.1"/>
    </source>
</evidence>
<protein>
    <submittedName>
        <fullName evidence="1">Uncharacterized protein</fullName>
    </submittedName>
</protein>
<dbReference type="Proteomes" id="UP000805193">
    <property type="component" value="Unassembled WGS sequence"/>
</dbReference>
<organism evidence="1 2">
    <name type="scientific">Ixodes persulcatus</name>
    <name type="common">Taiga tick</name>
    <dbReference type="NCBI Taxonomy" id="34615"/>
    <lineage>
        <taxon>Eukaryota</taxon>
        <taxon>Metazoa</taxon>
        <taxon>Ecdysozoa</taxon>
        <taxon>Arthropoda</taxon>
        <taxon>Chelicerata</taxon>
        <taxon>Arachnida</taxon>
        <taxon>Acari</taxon>
        <taxon>Parasitiformes</taxon>
        <taxon>Ixodida</taxon>
        <taxon>Ixodoidea</taxon>
        <taxon>Ixodidae</taxon>
        <taxon>Ixodinae</taxon>
        <taxon>Ixodes</taxon>
    </lineage>
</organism>
<sequence>MHPARTWLLIAWLRAALLTDAVAVFSCPSLELCSCTSDRVDCVCPRGDEDLDLFALYETDVRVISVRHCGSVLVPPYLVAGLSLDELSIGDVRQLKIRALAFEGVDRLTSLRIRRVDSLVLDQFALHGLREAALIELNSVTMDEVPTAGLSGLMGVDEIHFRDSRLGTLHSMALLLANASLFRMENCTVARMQNASLVADSLSSVQLINSTFGDTDQGALVLHNVSRVVVSGCQFGELRHKFLLAQLVDVFVFERNALPFVGRQTLRALSSLPNVSISQNEFQRVDSLPTGPGIALSNNSFECDCHLAWMWERPPVLLSAGHCAGPWPLRGVALDMLRPEPPHGPCVLLEVLSDARVTGVLGLTVVGCFIPRNVRLAQSKLATTIIIGLKEIVTVLKDSNTLPQTPLCRKHHFAINNMVTVGCCLRACGNVVNFVSRRKVEVGLITSICLVLLIVLALTLFVVLTINTTPVSKAPLNLHNAVFCENATCFEQARRVMGYVEWSREPCDDFYTYACKGYHVSVAHSASKYPITQGAQDTLRAAVEDVLANWHADMKPSDNFYLRYGVSLFQECMQGVSDSKEQLLSLFADMTYNHKPFFLPKSFDLEPHTLASRVGRNFWFFPLITVRKDVDLENRQHMIVHLDEPQLTAPKALFEDPEFQSDYLKAMRDLSISLGFDNVNETLRIFKLEQMLARGTTHLRARVPFYKKVKLGSLFLDK</sequence>
<feature type="non-terminal residue" evidence="1">
    <location>
        <position position="718"/>
    </location>
</feature>
<accession>A0AC60NT93</accession>